<proteinExistence type="predicted"/>
<organism evidence="1 3">
    <name type="scientific">Medicago truncatula</name>
    <name type="common">Barrel medic</name>
    <name type="synonym">Medicago tribuloides</name>
    <dbReference type="NCBI Taxonomy" id="3880"/>
    <lineage>
        <taxon>Eukaryota</taxon>
        <taxon>Viridiplantae</taxon>
        <taxon>Streptophyta</taxon>
        <taxon>Embryophyta</taxon>
        <taxon>Tracheophyta</taxon>
        <taxon>Spermatophyta</taxon>
        <taxon>Magnoliopsida</taxon>
        <taxon>eudicotyledons</taxon>
        <taxon>Gunneridae</taxon>
        <taxon>Pentapetalae</taxon>
        <taxon>rosids</taxon>
        <taxon>fabids</taxon>
        <taxon>Fabales</taxon>
        <taxon>Fabaceae</taxon>
        <taxon>Papilionoideae</taxon>
        <taxon>50 kb inversion clade</taxon>
        <taxon>NPAAA clade</taxon>
        <taxon>Hologalegina</taxon>
        <taxon>IRL clade</taxon>
        <taxon>Trifolieae</taxon>
        <taxon>Medicago</taxon>
    </lineage>
</organism>
<dbReference type="InterPro" id="IPR040256">
    <property type="entry name" value="At4g02000-like"/>
</dbReference>
<dbReference type="EnsemblPlants" id="KEH15448">
    <property type="protein sequence ID" value="KEH15448"/>
    <property type="gene ID" value="MTR_1024s0010"/>
</dbReference>
<reference evidence="1 3" key="1">
    <citation type="journal article" date="2011" name="Nature">
        <title>The Medicago genome provides insight into the evolution of rhizobial symbioses.</title>
        <authorList>
            <person name="Young N.D."/>
            <person name="Debelle F."/>
            <person name="Oldroyd G.E."/>
            <person name="Geurts R."/>
            <person name="Cannon S.B."/>
            <person name="Udvardi M.K."/>
            <person name="Benedito V.A."/>
            <person name="Mayer K.F."/>
            <person name="Gouzy J."/>
            <person name="Schoof H."/>
            <person name="Van de Peer Y."/>
            <person name="Proost S."/>
            <person name="Cook D.R."/>
            <person name="Meyers B.C."/>
            <person name="Spannagl M."/>
            <person name="Cheung F."/>
            <person name="De Mita S."/>
            <person name="Krishnakumar V."/>
            <person name="Gundlach H."/>
            <person name="Zhou S."/>
            <person name="Mudge J."/>
            <person name="Bharti A.K."/>
            <person name="Murray J.D."/>
            <person name="Naoumkina M.A."/>
            <person name="Rosen B."/>
            <person name="Silverstein K.A."/>
            <person name="Tang H."/>
            <person name="Rombauts S."/>
            <person name="Zhao P.X."/>
            <person name="Zhou P."/>
            <person name="Barbe V."/>
            <person name="Bardou P."/>
            <person name="Bechner M."/>
            <person name="Bellec A."/>
            <person name="Berger A."/>
            <person name="Berges H."/>
            <person name="Bidwell S."/>
            <person name="Bisseling T."/>
            <person name="Choisne N."/>
            <person name="Couloux A."/>
            <person name="Denny R."/>
            <person name="Deshpande S."/>
            <person name="Dai X."/>
            <person name="Doyle J.J."/>
            <person name="Dudez A.M."/>
            <person name="Farmer A.D."/>
            <person name="Fouteau S."/>
            <person name="Franken C."/>
            <person name="Gibelin C."/>
            <person name="Gish J."/>
            <person name="Goldstein S."/>
            <person name="Gonzalez A.J."/>
            <person name="Green P.J."/>
            <person name="Hallab A."/>
            <person name="Hartog M."/>
            <person name="Hua A."/>
            <person name="Humphray S.J."/>
            <person name="Jeong D.H."/>
            <person name="Jing Y."/>
            <person name="Jocker A."/>
            <person name="Kenton S.M."/>
            <person name="Kim D.J."/>
            <person name="Klee K."/>
            <person name="Lai H."/>
            <person name="Lang C."/>
            <person name="Lin S."/>
            <person name="Macmil S.L."/>
            <person name="Magdelenat G."/>
            <person name="Matthews L."/>
            <person name="McCorrison J."/>
            <person name="Monaghan E.L."/>
            <person name="Mun J.H."/>
            <person name="Najar F.Z."/>
            <person name="Nicholson C."/>
            <person name="Noirot C."/>
            <person name="O'Bleness M."/>
            <person name="Paule C.R."/>
            <person name="Poulain J."/>
            <person name="Prion F."/>
            <person name="Qin B."/>
            <person name="Qu C."/>
            <person name="Retzel E.F."/>
            <person name="Riddle C."/>
            <person name="Sallet E."/>
            <person name="Samain S."/>
            <person name="Samson N."/>
            <person name="Sanders I."/>
            <person name="Saurat O."/>
            <person name="Scarpelli C."/>
            <person name="Schiex T."/>
            <person name="Segurens B."/>
            <person name="Severin A.J."/>
            <person name="Sherrier D.J."/>
            <person name="Shi R."/>
            <person name="Sims S."/>
            <person name="Singer S.R."/>
            <person name="Sinharoy S."/>
            <person name="Sterck L."/>
            <person name="Viollet A."/>
            <person name="Wang B.B."/>
            <person name="Wang K."/>
            <person name="Wang M."/>
            <person name="Wang X."/>
            <person name="Warfsmann J."/>
            <person name="Weissenbach J."/>
            <person name="White D.D."/>
            <person name="White J.D."/>
            <person name="Wiley G.B."/>
            <person name="Wincker P."/>
            <person name="Xing Y."/>
            <person name="Yang L."/>
            <person name="Yao Z."/>
            <person name="Ying F."/>
            <person name="Zhai J."/>
            <person name="Zhou L."/>
            <person name="Zuber A."/>
            <person name="Denarie J."/>
            <person name="Dixon R.A."/>
            <person name="May G.D."/>
            <person name="Schwartz D.C."/>
            <person name="Rogers J."/>
            <person name="Quetier F."/>
            <person name="Town C.D."/>
            <person name="Roe B.A."/>
        </authorList>
    </citation>
    <scope>NUCLEOTIDE SEQUENCE [LARGE SCALE GENOMIC DNA]</scope>
    <source>
        <strain evidence="1">A17</strain>
        <strain evidence="2 3">cv. Jemalong A17</strain>
    </source>
</reference>
<dbReference type="STRING" id="3880.A0A072TEL0"/>
<gene>
    <name evidence="1" type="ORF">MTR_1024s0010</name>
</gene>
<dbReference type="PANTHER" id="PTHR31286">
    <property type="entry name" value="GLYCINE-RICH CELL WALL STRUCTURAL PROTEIN 1.8-LIKE"/>
    <property type="match status" value="1"/>
</dbReference>
<reference evidence="2" key="3">
    <citation type="submission" date="2015-06" db="UniProtKB">
        <authorList>
            <consortium name="EnsemblPlants"/>
        </authorList>
    </citation>
    <scope>IDENTIFICATION</scope>
    <source>
        <strain evidence="2">cv. Jemalong A17</strain>
    </source>
</reference>
<dbReference type="HOGENOM" id="CLU_1673730_0_0_1"/>
<dbReference type="AlphaFoldDB" id="A0A072TEL0"/>
<feature type="non-terminal residue" evidence="1">
    <location>
        <position position="158"/>
    </location>
</feature>
<reference evidence="1 3" key="2">
    <citation type="journal article" date="2014" name="BMC Genomics">
        <title>An improved genome release (version Mt4.0) for the model legume Medicago truncatula.</title>
        <authorList>
            <person name="Tang H."/>
            <person name="Krishnakumar V."/>
            <person name="Bidwell S."/>
            <person name="Rosen B."/>
            <person name="Chan A."/>
            <person name="Zhou S."/>
            <person name="Gentzbittel L."/>
            <person name="Childs K.L."/>
            <person name="Yandell M."/>
            <person name="Gundlach H."/>
            <person name="Mayer K.F."/>
            <person name="Schwartz D.C."/>
            <person name="Town C.D."/>
        </authorList>
    </citation>
    <scope>GENOME REANNOTATION</scope>
    <source>
        <strain evidence="1">A17</strain>
        <strain evidence="2 3">cv. Jemalong A17</strain>
    </source>
</reference>
<feature type="non-terminal residue" evidence="1">
    <location>
        <position position="1"/>
    </location>
</feature>
<evidence type="ECO:0000313" key="1">
    <source>
        <dbReference type="EMBL" id="KEH15448.1"/>
    </source>
</evidence>
<keyword evidence="3" id="KW-1185">Reference proteome</keyword>
<sequence>LQHQWKIQAEWRMRPLGRGYYEFTFASAHDMRIVWALGTVNLKPGVLRLFEWTKDFNMHKQRNTQTQVWIRLMELPQEYWMDRTLREIASAVGTPLLIDNATTKRIFGHYARILVDMDFSRKLFHEKSLLRGKDTHLILRSYTSGSRIFVHTAKTLVM</sequence>
<accession>A0A072TEL0</accession>
<evidence type="ECO:0000313" key="3">
    <source>
        <dbReference type="Proteomes" id="UP000002051"/>
    </source>
</evidence>
<dbReference type="PANTHER" id="PTHR31286:SF60">
    <property type="entry name" value="PROTEIN, PUTATIVE-RELATED"/>
    <property type="match status" value="1"/>
</dbReference>
<dbReference type="EMBL" id="KL403748">
    <property type="protein sequence ID" value="KEH15448.1"/>
    <property type="molecule type" value="Genomic_DNA"/>
</dbReference>
<protein>
    <submittedName>
        <fullName evidence="1">DUF4283 domain protein</fullName>
    </submittedName>
</protein>
<name>A0A072TEL0_MEDTR</name>
<evidence type="ECO:0000313" key="2">
    <source>
        <dbReference type="EnsemblPlants" id="KEH15448"/>
    </source>
</evidence>
<dbReference type="Proteomes" id="UP000002051">
    <property type="component" value="Unassembled WGS sequence"/>
</dbReference>